<feature type="transmembrane region" description="Helical" evidence="5">
    <location>
        <begin position="53"/>
        <end position="74"/>
    </location>
</feature>
<feature type="domain" description="O-antigen ligase-related" evidence="6">
    <location>
        <begin position="200"/>
        <end position="321"/>
    </location>
</feature>
<feature type="transmembrane region" description="Helical" evidence="5">
    <location>
        <begin position="136"/>
        <end position="158"/>
    </location>
</feature>
<evidence type="ECO:0000256" key="4">
    <source>
        <dbReference type="ARBA" id="ARBA00023136"/>
    </source>
</evidence>
<feature type="transmembrane region" description="Helical" evidence="5">
    <location>
        <begin position="349"/>
        <end position="367"/>
    </location>
</feature>
<protein>
    <submittedName>
        <fullName evidence="7">O-antigen ligase family protein</fullName>
    </submittedName>
</protein>
<dbReference type="RefSeq" id="WP_188101705.1">
    <property type="nucleotide sequence ID" value="NZ_JAANIH010000023.1"/>
</dbReference>
<feature type="transmembrane region" description="Helical" evidence="5">
    <location>
        <begin position="80"/>
        <end position="100"/>
    </location>
</feature>
<evidence type="ECO:0000313" key="8">
    <source>
        <dbReference type="Proteomes" id="UP000639516"/>
    </source>
</evidence>
<feature type="transmembrane region" description="Helical" evidence="5">
    <location>
        <begin position="236"/>
        <end position="253"/>
    </location>
</feature>
<comment type="caution">
    <text evidence="7">The sequence shown here is derived from an EMBL/GenBank/DDBJ whole genome shotgun (WGS) entry which is preliminary data.</text>
</comment>
<evidence type="ECO:0000256" key="3">
    <source>
        <dbReference type="ARBA" id="ARBA00022989"/>
    </source>
</evidence>
<dbReference type="Proteomes" id="UP000639516">
    <property type="component" value="Unassembled WGS sequence"/>
</dbReference>
<dbReference type="Pfam" id="PF04932">
    <property type="entry name" value="Wzy_C"/>
    <property type="match status" value="1"/>
</dbReference>
<dbReference type="GO" id="GO:0016874">
    <property type="term" value="F:ligase activity"/>
    <property type="evidence" value="ECO:0007669"/>
    <property type="project" value="UniProtKB-KW"/>
</dbReference>
<name>A0ABR7UA32_9BRAD</name>
<feature type="transmembrane region" description="Helical" evidence="5">
    <location>
        <begin position="200"/>
        <end position="224"/>
    </location>
</feature>
<keyword evidence="2 5" id="KW-0812">Transmembrane</keyword>
<proteinExistence type="predicted"/>
<feature type="transmembrane region" description="Helical" evidence="5">
    <location>
        <begin position="313"/>
        <end position="337"/>
    </location>
</feature>
<feature type="transmembrane region" description="Helical" evidence="5">
    <location>
        <begin position="23"/>
        <end position="41"/>
    </location>
</feature>
<accession>A0ABR7UA32</accession>
<evidence type="ECO:0000313" key="7">
    <source>
        <dbReference type="EMBL" id="MBC9980733.1"/>
    </source>
</evidence>
<dbReference type="EMBL" id="JAATTO010000030">
    <property type="protein sequence ID" value="MBC9980733.1"/>
    <property type="molecule type" value="Genomic_DNA"/>
</dbReference>
<dbReference type="InterPro" id="IPR051533">
    <property type="entry name" value="WaaL-like"/>
</dbReference>
<keyword evidence="8" id="KW-1185">Reference proteome</keyword>
<reference evidence="7 8" key="1">
    <citation type="journal article" date="2020" name="Arch. Microbiol.">
        <title>Bradyrhizobium campsiandrae sp. nov., a nitrogen-fixing bacterial strain isolated from a native leguminous tree from the Amazon adapted to flooded conditions.</title>
        <authorList>
            <person name="Cabral Michel D."/>
            <person name="Martins da Costa E."/>
            <person name="Azarias Guimaraes A."/>
            <person name="Soares de Carvalho T."/>
            <person name="Santos de Castro Caputo P."/>
            <person name="Willems A."/>
            <person name="de Souza Moreira F.M."/>
        </authorList>
    </citation>
    <scope>NUCLEOTIDE SEQUENCE [LARGE SCALE GENOMIC DNA]</scope>
    <source>
        <strain evidence="8">INPA 384B</strain>
    </source>
</reference>
<gene>
    <name evidence="7" type="ORF">HA482_21260</name>
</gene>
<feature type="transmembrane region" description="Helical" evidence="5">
    <location>
        <begin position="112"/>
        <end position="130"/>
    </location>
</feature>
<evidence type="ECO:0000259" key="6">
    <source>
        <dbReference type="Pfam" id="PF04932"/>
    </source>
</evidence>
<evidence type="ECO:0000256" key="1">
    <source>
        <dbReference type="ARBA" id="ARBA00004141"/>
    </source>
</evidence>
<dbReference type="PANTHER" id="PTHR37422:SF13">
    <property type="entry name" value="LIPOPOLYSACCHARIDE BIOSYNTHESIS PROTEIN PA4999-RELATED"/>
    <property type="match status" value="1"/>
</dbReference>
<evidence type="ECO:0000256" key="2">
    <source>
        <dbReference type="ARBA" id="ARBA00022692"/>
    </source>
</evidence>
<evidence type="ECO:0000256" key="5">
    <source>
        <dbReference type="SAM" id="Phobius"/>
    </source>
</evidence>
<keyword evidence="3 5" id="KW-1133">Transmembrane helix</keyword>
<sequence>MSSTVELPAQQAVSQRRDDWRDGLLMVALWVWYALLSFPIATVDAFEIVSNQVLIYQGAGLLLFVAAAMILAPMRAAEALGRLTPAQLAIVVIILASLALQFHGPETAVLEGTAYTLALLLVAACLSGLWTMPPDALANCLGGIGIVLVAFGVFSIAVFGWPQGRMVGGIHPNAFGGIMLAAFVTSQFRRGYPMMAVKAVSLVLAAAVSSRFAVIGCILAYLIFELSARPFGSRTALMGVAIVTCLILVATVFKDVLALDDPSRNLDSGFTGRDDQWARALEAISEAPFGLGFKRPPVEDAGHNGYLRWLLEFGVLGGSLAIAATLAITLSAIVEIFRMPDTVPDLRRLGAARAAGLVAVTFASFFQPQLFNLGDVHGVTVILMLFSLRIGSRSSGEGPFVPAARRPSQTIKDTTSPSAQDNIIKLSHVPIRQPC</sequence>
<dbReference type="PANTHER" id="PTHR37422">
    <property type="entry name" value="TEICHURONIC ACID BIOSYNTHESIS PROTEIN TUAE"/>
    <property type="match status" value="1"/>
</dbReference>
<dbReference type="InterPro" id="IPR007016">
    <property type="entry name" value="O-antigen_ligase-rel_domated"/>
</dbReference>
<organism evidence="7 8">
    <name type="scientific">Bradyrhizobium campsiandrae</name>
    <dbReference type="NCBI Taxonomy" id="1729892"/>
    <lineage>
        <taxon>Bacteria</taxon>
        <taxon>Pseudomonadati</taxon>
        <taxon>Pseudomonadota</taxon>
        <taxon>Alphaproteobacteria</taxon>
        <taxon>Hyphomicrobiales</taxon>
        <taxon>Nitrobacteraceae</taxon>
        <taxon>Bradyrhizobium</taxon>
    </lineage>
</organism>
<keyword evidence="7" id="KW-0436">Ligase</keyword>
<comment type="subcellular location">
    <subcellularLocation>
        <location evidence="1">Membrane</location>
        <topology evidence="1">Multi-pass membrane protein</topology>
    </subcellularLocation>
</comment>
<keyword evidence="4 5" id="KW-0472">Membrane</keyword>